<dbReference type="Proteomes" id="UP001054945">
    <property type="component" value="Unassembled WGS sequence"/>
</dbReference>
<accession>A0AAV4TXQ3</accession>
<keyword evidence="2" id="KW-1185">Reference proteome</keyword>
<proteinExistence type="predicted"/>
<dbReference type="EMBL" id="BPLR01012053">
    <property type="protein sequence ID" value="GIY50974.1"/>
    <property type="molecule type" value="Genomic_DNA"/>
</dbReference>
<sequence>MRFQLQMPSIALRKKNFFYEEQNKEEKNPHIRMPFPFQSIGGTRGNAHFWNCSRHHLDHLQGRRWGGGKERNQNPP</sequence>
<name>A0AAV4TXQ3_CAEEX</name>
<comment type="caution">
    <text evidence="1">The sequence shown here is derived from an EMBL/GenBank/DDBJ whole genome shotgun (WGS) entry which is preliminary data.</text>
</comment>
<reference evidence="1 2" key="1">
    <citation type="submission" date="2021-06" db="EMBL/GenBank/DDBJ databases">
        <title>Caerostris extrusa draft genome.</title>
        <authorList>
            <person name="Kono N."/>
            <person name="Arakawa K."/>
        </authorList>
    </citation>
    <scope>NUCLEOTIDE SEQUENCE [LARGE SCALE GENOMIC DNA]</scope>
</reference>
<dbReference type="AlphaFoldDB" id="A0AAV4TXQ3"/>
<evidence type="ECO:0008006" key="3">
    <source>
        <dbReference type="Google" id="ProtNLM"/>
    </source>
</evidence>
<protein>
    <recommendedName>
        <fullName evidence="3">Ycf15</fullName>
    </recommendedName>
</protein>
<organism evidence="1 2">
    <name type="scientific">Caerostris extrusa</name>
    <name type="common">Bark spider</name>
    <name type="synonym">Caerostris bankana</name>
    <dbReference type="NCBI Taxonomy" id="172846"/>
    <lineage>
        <taxon>Eukaryota</taxon>
        <taxon>Metazoa</taxon>
        <taxon>Ecdysozoa</taxon>
        <taxon>Arthropoda</taxon>
        <taxon>Chelicerata</taxon>
        <taxon>Arachnida</taxon>
        <taxon>Araneae</taxon>
        <taxon>Araneomorphae</taxon>
        <taxon>Entelegynae</taxon>
        <taxon>Araneoidea</taxon>
        <taxon>Araneidae</taxon>
        <taxon>Caerostris</taxon>
    </lineage>
</organism>
<gene>
    <name evidence="1" type="ORF">CEXT_34511</name>
</gene>
<evidence type="ECO:0000313" key="1">
    <source>
        <dbReference type="EMBL" id="GIY50974.1"/>
    </source>
</evidence>
<evidence type="ECO:0000313" key="2">
    <source>
        <dbReference type="Proteomes" id="UP001054945"/>
    </source>
</evidence>